<evidence type="ECO:0000313" key="8">
    <source>
        <dbReference type="EMBL" id="QTE04053.1"/>
    </source>
</evidence>
<sequence length="371" mass="42323">MSSSILTKGEELARIVADGRVCIDLTGSPTCLYSGSDSSDKGVQAGSPQIRKRRTPEPESRDDKIYKKFKNALRGTDISVEEGTTKKVSKAEKLYKTLKRFAITNRTQFSKLPEDVLDEFLLMPNLESVLPKLMNQVAFILRVKPFVPVEEAEWPRVGMELAVRVPKIRMFLCGVHAWSVKYYRFFGQCLNNVLNLKSDKQNCIWVWGPSNTGKTTLMESLVNIYFPSSVGKPDNNVRSNFPFNNCVGKRLIFWEEPYITPENIENVKCLMSGSTFAADVKYQSNLEIEKTPVLVTSNKVPWAGLVDQTVMRSRCFSFKLATHLSEEWLKDNATVMFPFVKNDWEMFFAECCLDSFMIKDDCKVDEYSHTI</sequence>
<organism evidence="8">
    <name type="scientific">Turdus hortulorum parvoviridae sp</name>
    <dbReference type="NCBI Taxonomy" id="2794538"/>
    <lineage>
        <taxon>Viruses</taxon>
        <taxon>Monodnaviria</taxon>
        <taxon>Shotokuvirae</taxon>
        <taxon>Cossaviricota</taxon>
        <taxon>Quintoviricetes</taxon>
        <taxon>Piccovirales</taxon>
        <taxon>Parvoviridae</taxon>
    </lineage>
</organism>
<evidence type="ECO:0000256" key="3">
    <source>
        <dbReference type="ARBA" id="ARBA00022705"/>
    </source>
</evidence>
<feature type="region of interest" description="Disordered" evidence="6">
    <location>
        <begin position="35"/>
        <end position="61"/>
    </location>
</feature>
<keyword evidence="3" id="KW-0235">DNA replication</keyword>
<evidence type="ECO:0000256" key="1">
    <source>
        <dbReference type="ARBA" id="ARBA00004147"/>
    </source>
</evidence>
<keyword evidence="4" id="KW-0547">Nucleotide-binding</keyword>
<dbReference type="Pfam" id="PF01057">
    <property type="entry name" value="Parvo_NS1"/>
    <property type="match status" value="1"/>
</dbReference>
<evidence type="ECO:0000256" key="6">
    <source>
        <dbReference type="SAM" id="MobiDB-lite"/>
    </source>
</evidence>
<name>A0A8A4XCS5_9VIRU</name>
<proteinExistence type="predicted"/>
<comment type="subcellular location">
    <subcellularLocation>
        <location evidence="1">Host nucleus</location>
    </subcellularLocation>
</comment>
<evidence type="ECO:0000256" key="2">
    <source>
        <dbReference type="ARBA" id="ARBA00022562"/>
    </source>
</evidence>
<dbReference type="EMBL" id="MW046593">
    <property type="protein sequence ID" value="QTE04053.1"/>
    <property type="molecule type" value="Genomic_DNA"/>
</dbReference>
<accession>A0A8A4XCS5</accession>
<dbReference type="InterPro" id="IPR014015">
    <property type="entry name" value="Helicase_SF3_DNA-vir"/>
</dbReference>
<evidence type="ECO:0000256" key="5">
    <source>
        <dbReference type="ARBA" id="ARBA00022840"/>
    </source>
</evidence>
<dbReference type="GO" id="GO:0019079">
    <property type="term" value="P:viral genome replication"/>
    <property type="evidence" value="ECO:0007669"/>
    <property type="project" value="InterPro"/>
</dbReference>
<evidence type="ECO:0000259" key="7">
    <source>
        <dbReference type="PROSITE" id="PS51206"/>
    </source>
</evidence>
<keyword evidence="5" id="KW-0067">ATP-binding</keyword>
<dbReference type="GO" id="GO:0042025">
    <property type="term" value="C:host cell nucleus"/>
    <property type="evidence" value="ECO:0007669"/>
    <property type="project" value="UniProtKB-SubCell"/>
</dbReference>
<dbReference type="GO" id="GO:0005524">
    <property type="term" value="F:ATP binding"/>
    <property type="evidence" value="ECO:0007669"/>
    <property type="project" value="UniProtKB-KW"/>
</dbReference>
<dbReference type="SUPFAM" id="SSF52540">
    <property type="entry name" value="P-loop containing nucleoside triphosphate hydrolases"/>
    <property type="match status" value="1"/>
</dbReference>
<dbReference type="InterPro" id="IPR001257">
    <property type="entry name" value="Parvovirus_NS1_helicase"/>
</dbReference>
<dbReference type="GO" id="GO:0006260">
    <property type="term" value="P:DNA replication"/>
    <property type="evidence" value="ECO:0007669"/>
    <property type="project" value="UniProtKB-KW"/>
</dbReference>
<keyword evidence="2" id="KW-1048">Host nucleus</keyword>
<dbReference type="PROSITE" id="PS51206">
    <property type="entry name" value="SF3_HELICASE_1"/>
    <property type="match status" value="1"/>
</dbReference>
<protein>
    <submittedName>
        <fullName evidence="8">Nonstructural protein 1</fullName>
    </submittedName>
</protein>
<dbReference type="InterPro" id="IPR027417">
    <property type="entry name" value="P-loop_NTPase"/>
</dbReference>
<reference evidence="8" key="1">
    <citation type="submission" date="2020-09" db="EMBL/GenBank/DDBJ databases">
        <title>Parvovirus dark matter in the feces of wild birds.</title>
        <authorList>
            <person name="Dai Z."/>
            <person name="Yang S."/>
            <person name="Zhang W."/>
        </authorList>
    </citation>
    <scope>NUCLEOTIDE SEQUENCE</scope>
    <source>
        <strain evidence="8">Gbt105par08</strain>
    </source>
</reference>
<evidence type="ECO:0000256" key="4">
    <source>
        <dbReference type="ARBA" id="ARBA00022741"/>
    </source>
</evidence>
<dbReference type="Gene3D" id="3.40.50.300">
    <property type="entry name" value="P-loop containing nucleotide triphosphate hydrolases"/>
    <property type="match status" value="1"/>
</dbReference>
<feature type="domain" description="SF3 helicase" evidence="7">
    <location>
        <begin position="167"/>
        <end position="346"/>
    </location>
</feature>